<feature type="compositionally biased region" description="Basic residues" evidence="1">
    <location>
        <begin position="161"/>
        <end position="170"/>
    </location>
</feature>
<dbReference type="EMBL" id="CP094358">
    <property type="protein sequence ID" value="UOB16657.1"/>
    <property type="molecule type" value="Genomic_DNA"/>
</dbReference>
<name>A0A9E6ZWU8_9FLAO</name>
<protein>
    <submittedName>
        <fullName evidence="2">Uncharacterized protein</fullName>
    </submittedName>
</protein>
<proteinExistence type="predicted"/>
<evidence type="ECO:0000313" key="2">
    <source>
        <dbReference type="EMBL" id="UOB16657.1"/>
    </source>
</evidence>
<gene>
    <name evidence="2" type="ORF">MQE35_13035</name>
</gene>
<feature type="compositionally biased region" description="Basic and acidic residues" evidence="1">
    <location>
        <begin position="1"/>
        <end position="15"/>
    </location>
</feature>
<dbReference type="AlphaFoldDB" id="A0A9E6ZWU8"/>
<feature type="region of interest" description="Disordered" evidence="1">
    <location>
        <begin position="119"/>
        <end position="170"/>
    </location>
</feature>
<evidence type="ECO:0000256" key="1">
    <source>
        <dbReference type="SAM" id="MobiDB-lite"/>
    </source>
</evidence>
<dbReference type="KEGG" id="fbm:MQE35_13035"/>
<organism evidence="2 3">
    <name type="scientific">Abyssalbus ytuae</name>
    <dbReference type="NCBI Taxonomy" id="2926907"/>
    <lineage>
        <taxon>Bacteria</taxon>
        <taxon>Pseudomonadati</taxon>
        <taxon>Bacteroidota</taxon>
        <taxon>Flavobacteriia</taxon>
        <taxon>Flavobacteriales</taxon>
        <taxon>Flavobacteriaceae</taxon>
        <taxon>Abyssalbus</taxon>
    </lineage>
</organism>
<dbReference type="RefSeq" id="WP_255841885.1">
    <property type="nucleotide sequence ID" value="NZ_CP094358.1"/>
</dbReference>
<evidence type="ECO:0000313" key="3">
    <source>
        <dbReference type="Proteomes" id="UP000831290"/>
    </source>
</evidence>
<keyword evidence="3" id="KW-1185">Reference proteome</keyword>
<feature type="region of interest" description="Disordered" evidence="1">
    <location>
        <begin position="1"/>
        <end position="22"/>
    </location>
</feature>
<dbReference type="Proteomes" id="UP000831290">
    <property type="component" value="Chromosome"/>
</dbReference>
<sequence length="170" mass="18428">MNKNQEENKQKDKKSLTFSAPEEVAGEPIFTGVQDMKAAGAKRAIHARKPENPAVHVHFEHGSMGAAIEHDMHVKNPELLAFVRCQTPKKVASTAGQQVGAGKVVHSSGLVKNSGELEYTSNKPFHVIKPRKSNESLKSDSSSGHSQEVSEGVTITDKGNRLKIRKPGRG</sequence>
<reference evidence="2" key="1">
    <citation type="submission" date="2022-03" db="EMBL/GenBank/DDBJ databases">
        <title>Description of Abyssus ytuae gen. nov., sp. nov., a novel member of the family Flavobacteriaceae isolated from the sediment of Mariana Trench.</title>
        <authorList>
            <person name="Zhang J."/>
            <person name="Xu X."/>
        </authorList>
    </citation>
    <scope>NUCLEOTIDE SEQUENCE</scope>
    <source>
        <strain evidence="2">MT3330</strain>
    </source>
</reference>
<accession>A0A9E6ZWU8</accession>